<feature type="signal peptide" evidence="2">
    <location>
        <begin position="1"/>
        <end position="28"/>
    </location>
</feature>
<name>A0A2S4RWC5_CITAM</name>
<dbReference type="OrthoDB" id="9780943at2"/>
<proteinExistence type="inferred from homology"/>
<dbReference type="InterPro" id="IPR042100">
    <property type="entry name" value="Bug_dom1"/>
</dbReference>
<dbReference type="CDD" id="cd07012">
    <property type="entry name" value="PBP2_Bug_TTT"/>
    <property type="match status" value="1"/>
</dbReference>
<evidence type="ECO:0000313" key="4">
    <source>
        <dbReference type="Proteomes" id="UP000237003"/>
    </source>
</evidence>
<comment type="caution">
    <text evidence="3">The sequence shown here is derived from an EMBL/GenBank/DDBJ whole genome shotgun (WGS) entry which is preliminary data.</text>
</comment>
<comment type="similarity">
    <text evidence="1">Belongs to the UPF0065 (bug) family.</text>
</comment>
<dbReference type="Gene3D" id="3.40.190.10">
    <property type="entry name" value="Periplasmic binding protein-like II"/>
    <property type="match status" value="1"/>
</dbReference>
<organism evidence="3 4">
    <name type="scientific">Citrobacter amalonaticus</name>
    <dbReference type="NCBI Taxonomy" id="35703"/>
    <lineage>
        <taxon>Bacteria</taxon>
        <taxon>Pseudomonadati</taxon>
        <taxon>Pseudomonadota</taxon>
        <taxon>Gammaproteobacteria</taxon>
        <taxon>Enterobacterales</taxon>
        <taxon>Enterobacteriaceae</taxon>
        <taxon>Citrobacter</taxon>
    </lineage>
</organism>
<evidence type="ECO:0000313" key="3">
    <source>
        <dbReference type="EMBL" id="POU64652.1"/>
    </source>
</evidence>
<keyword evidence="2" id="KW-0732">Signal</keyword>
<dbReference type="RefSeq" id="WP_016153309.1">
    <property type="nucleotide sequence ID" value="NZ_PQLX01000005.1"/>
</dbReference>
<dbReference type="PANTHER" id="PTHR42928">
    <property type="entry name" value="TRICARBOXYLATE-BINDING PROTEIN"/>
    <property type="match status" value="1"/>
</dbReference>
<dbReference type="EMBL" id="PQLX01000005">
    <property type="protein sequence ID" value="POU64652.1"/>
    <property type="molecule type" value="Genomic_DNA"/>
</dbReference>
<dbReference type="AlphaFoldDB" id="A0A2S4RWC5"/>
<dbReference type="Gene3D" id="3.40.190.150">
    <property type="entry name" value="Bordetella uptake gene, domain 1"/>
    <property type="match status" value="1"/>
</dbReference>
<dbReference type="InterPro" id="IPR005064">
    <property type="entry name" value="BUG"/>
</dbReference>
<accession>A0A2S4RWC5</accession>
<gene>
    <name evidence="3" type="ORF">C3430_15890</name>
</gene>
<protein>
    <submittedName>
        <fullName evidence="3">Tripartite tricarboxylate transporter substrate binding protein</fullName>
    </submittedName>
</protein>
<dbReference type="Pfam" id="PF03401">
    <property type="entry name" value="TctC"/>
    <property type="match status" value="1"/>
</dbReference>
<dbReference type="Proteomes" id="UP000237003">
    <property type="component" value="Unassembled WGS sequence"/>
</dbReference>
<reference evidence="3 4" key="1">
    <citation type="submission" date="2018-01" db="EMBL/GenBank/DDBJ databases">
        <title>Complete genome sequences of 14 Citrobacter spp. isolated from plant in Canada.</title>
        <authorList>
            <person name="Bhandare S.G."/>
            <person name="Colavecchio A."/>
            <person name="Jeukens J."/>
            <person name="Emond-Rheault J.-G."/>
            <person name="Freschi L."/>
            <person name="Hamel J."/>
            <person name="Kukavica-Ibrulj I."/>
            <person name="Levesque R."/>
            <person name="Goodridge L."/>
        </authorList>
    </citation>
    <scope>NUCLEOTIDE SEQUENCE [LARGE SCALE GENOMIC DNA]</scope>
    <source>
        <strain evidence="3 4">S1285</strain>
    </source>
</reference>
<sequence length="324" mass="34449">MKIQKFTSGLLTSLLAASSLLLASPTQAADYPTRQIELIVPFAAGGGTDLVARAFAEASKPHFPVGVGVINKPGGGGAIGFSELAASRPNGYKLAMGTAELTILPSLGMVKFKTEDFTPLGLFNMEPSAVTVKIDAPWNTLEEFLAWAKENPGQVRVGNSGTGAIWHLAAASLEDKTGVTFNHVPFDGATPAVTALLGGHIEAVTVSTAEVLNQVEDGKLKTLAVMSTQRDANMPDVPTLQEKNIDLSIGAWRGLVISSKTPQNVIDFLTTAIAATADEPSFKEALAKMRLNYVWLDRAEFQALLEEQQRDFSVTIEKLGLGQK</sequence>
<evidence type="ECO:0000256" key="1">
    <source>
        <dbReference type="ARBA" id="ARBA00006987"/>
    </source>
</evidence>
<feature type="chain" id="PRO_5015728737" evidence="2">
    <location>
        <begin position="29"/>
        <end position="324"/>
    </location>
</feature>
<dbReference type="PANTHER" id="PTHR42928:SF5">
    <property type="entry name" value="BLR1237 PROTEIN"/>
    <property type="match status" value="1"/>
</dbReference>
<evidence type="ECO:0000256" key="2">
    <source>
        <dbReference type="SAM" id="SignalP"/>
    </source>
</evidence>
<dbReference type="SUPFAM" id="SSF53850">
    <property type="entry name" value="Periplasmic binding protein-like II"/>
    <property type="match status" value="1"/>
</dbReference>
<dbReference type="PIRSF" id="PIRSF017082">
    <property type="entry name" value="YflP"/>
    <property type="match status" value="1"/>
</dbReference>